<reference evidence="1" key="1">
    <citation type="submission" date="2015-08" db="EMBL/GenBank/DDBJ databases">
        <authorList>
            <person name="Babu N.S."/>
            <person name="Beckwith C.J."/>
            <person name="Beseler K.G."/>
            <person name="Brison A."/>
            <person name="Carone J.V."/>
            <person name="Caskin T.P."/>
            <person name="Diamond M."/>
            <person name="Durham M.E."/>
            <person name="Foxe J.M."/>
            <person name="Go M."/>
            <person name="Henderson B.A."/>
            <person name="Jones I.B."/>
            <person name="McGettigan J.A."/>
            <person name="Micheletti S.J."/>
            <person name="Nasrallah M.E."/>
            <person name="Ortiz D."/>
            <person name="Piller C.R."/>
            <person name="Privatt S.R."/>
            <person name="Schneider S.L."/>
            <person name="Sharp S."/>
            <person name="Smith T.C."/>
            <person name="Stanton J.D."/>
            <person name="Ullery H.E."/>
            <person name="Wilson R.J."/>
            <person name="Serrano M.G."/>
            <person name="Buck G."/>
            <person name="Lee V."/>
            <person name="Wang Y."/>
            <person name="Carvalho R."/>
            <person name="Voegtly L."/>
            <person name="Shi R."/>
            <person name="Duckworth R."/>
            <person name="Johnson A."/>
            <person name="Loviza R."/>
            <person name="Walstead R."/>
            <person name="Shah Z."/>
            <person name="Kiflezghi M."/>
            <person name="Wade K."/>
            <person name="Ball S.L."/>
            <person name="Bradley K.W."/>
            <person name="Asai D.J."/>
            <person name="Bowman C.A."/>
            <person name="Russell D.A."/>
            <person name="Pope W.H."/>
            <person name="Jacobs-Sera D."/>
            <person name="Hendrix R.W."/>
            <person name="Hatfull G.F."/>
        </authorList>
    </citation>
    <scope>NUCLEOTIDE SEQUENCE</scope>
</reference>
<sequence>MRTRDSAHSRVFRGLPTASKRHARVCPEFGAPLSPRSNEEFVASLLAAFVLTPSAFREGMKIWVDYETAQSMHRMQPIIEDLMTPPDPTNN</sequence>
<protein>
    <submittedName>
        <fullName evidence="1">Uncharacterized protein</fullName>
    </submittedName>
</protein>
<dbReference type="AlphaFoldDB" id="A0A2P2BX98"/>
<gene>
    <name evidence="1" type="ORF">NOCA2150120</name>
</gene>
<dbReference type="EMBL" id="CZKA01000007">
    <property type="protein sequence ID" value="CUR54378.1"/>
    <property type="molecule type" value="Genomic_DNA"/>
</dbReference>
<accession>A0A2P2BX98</accession>
<evidence type="ECO:0000313" key="1">
    <source>
        <dbReference type="EMBL" id="CUR54378.1"/>
    </source>
</evidence>
<organism evidence="1">
    <name type="scientific">metagenome</name>
    <dbReference type="NCBI Taxonomy" id="256318"/>
    <lineage>
        <taxon>unclassified sequences</taxon>
        <taxon>metagenomes</taxon>
    </lineage>
</organism>
<proteinExistence type="predicted"/>
<name>A0A2P2BX98_9ZZZZ</name>